<organism evidence="7 8">
    <name type="scientific">Zopfia rhizophila CBS 207.26</name>
    <dbReference type="NCBI Taxonomy" id="1314779"/>
    <lineage>
        <taxon>Eukaryota</taxon>
        <taxon>Fungi</taxon>
        <taxon>Dikarya</taxon>
        <taxon>Ascomycota</taxon>
        <taxon>Pezizomycotina</taxon>
        <taxon>Dothideomycetes</taxon>
        <taxon>Dothideomycetes incertae sedis</taxon>
        <taxon>Zopfiaceae</taxon>
        <taxon>Zopfia</taxon>
    </lineage>
</organism>
<evidence type="ECO:0000256" key="2">
    <source>
        <dbReference type="ARBA" id="ARBA00022525"/>
    </source>
</evidence>
<keyword evidence="4" id="KW-1015">Disulfide bond</keyword>
<protein>
    <recommendedName>
        <fullName evidence="6">AA1-like domain-containing protein</fullName>
    </recommendedName>
</protein>
<evidence type="ECO:0000313" key="7">
    <source>
        <dbReference type="EMBL" id="KAF2180523.1"/>
    </source>
</evidence>
<evidence type="ECO:0000256" key="3">
    <source>
        <dbReference type="ARBA" id="ARBA00022729"/>
    </source>
</evidence>
<reference evidence="7" key="1">
    <citation type="journal article" date="2020" name="Stud. Mycol.">
        <title>101 Dothideomycetes genomes: a test case for predicting lifestyles and emergence of pathogens.</title>
        <authorList>
            <person name="Haridas S."/>
            <person name="Albert R."/>
            <person name="Binder M."/>
            <person name="Bloem J."/>
            <person name="Labutti K."/>
            <person name="Salamov A."/>
            <person name="Andreopoulos B."/>
            <person name="Baker S."/>
            <person name="Barry K."/>
            <person name="Bills G."/>
            <person name="Bluhm B."/>
            <person name="Cannon C."/>
            <person name="Castanera R."/>
            <person name="Culley D."/>
            <person name="Daum C."/>
            <person name="Ezra D."/>
            <person name="Gonzalez J."/>
            <person name="Henrissat B."/>
            <person name="Kuo A."/>
            <person name="Liang C."/>
            <person name="Lipzen A."/>
            <person name="Lutzoni F."/>
            <person name="Magnuson J."/>
            <person name="Mondo S."/>
            <person name="Nolan M."/>
            <person name="Ohm R."/>
            <person name="Pangilinan J."/>
            <person name="Park H.-J."/>
            <person name="Ramirez L."/>
            <person name="Alfaro M."/>
            <person name="Sun H."/>
            <person name="Tritt A."/>
            <person name="Yoshinaga Y."/>
            <person name="Zwiers L.-H."/>
            <person name="Turgeon B."/>
            <person name="Goodwin S."/>
            <person name="Spatafora J."/>
            <person name="Crous P."/>
            <person name="Grigoriev I."/>
        </authorList>
    </citation>
    <scope>NUCLEOTIDE SEQUENCE</scope>
    <source>
        <strain evidence="7">CBS 207.26</strain>
    </source>
</reference>
<dbReference type="Proteomes" id="UP000800200">
    <property type="component" value="Unassembled WGS sequence"/>
</dbReference>
<accession>A0A6A6DNI0</accession>
<dbReference type="OrthoDB" id="3763539at2759"/>
<keyword evidence="2" id="KW-0964">Secreted</keyword>
<keyword evidence="3 5" id="KW-0732">Signal</keyword>
<name>A0A6A6DNI0_9PEZI</name>
<dbReference type="AlphaFoldDB" id="A0A6A6DNI0"/>
<proteinExistence type="predicted"/>
<evidence type="ECO:0000259" key="6">
    <source>
        <dbReference type="Pfam" id="PF16541"/>
    </source>
</evidence>
<keyword evidence="8" id="KW-1185">Reference proteome</keyword>
<feature type="domain" description="AA1-like" evidence="6">
    <location>
        <begin position="52"/>
        <end position="151"/>
    </location>
</feature>
<feature type="signal peptide" evidence="5">
    <location>
        <begin position="1"/>
        <end position="17"/>
    </location>
</feature>
<evidence type="ECO:0000256" key="4">
    <source>
        <dbReference type="ARBA" id="ARBA00023157"/>
    </source>
</evidence>
<dbReference type="InterPro" id="IPR032382">
    <property type="entry name" value="AltA1"/>
</dbReference>
<dbReference type="GO" id="GO:0005576">
    <property type="term" value="C:extracellular region"/>
    <property type="evidence" value="ECO:0007669"/>
    <property type="project" value="UniProtKB-SubCell"/>
</dbReference>
<evidence type="ECO:0000256" key="1">
    <source>
        <dbReference type="ARBA" id="ARBA00004613"/>
    </source>
</evidence>
<dbReference type="Pfam" id="PF16541">
    <property type="entry name" value="AltA1"/>
    <property type="match status" value="1"/>
</dbReference>
<evidence type="ECO:0000313" key="8">
    <source>
        <dbReference type="Proteomes" id="UP000800200"/>
    </source>
</evidence>
<sequence length="179" mass="19292">MHYLTFTALLLPALSFASPLTARQNPACTPTSYDITDYVYTETTDTANPDADSAHINFSFSSHFVVGAPVVDPAQGSVSCDANSSDGSGGSVPNENECSSGRRNFYFALRGPQERADFQLIHSWQCEGHEWMSSTPHRVDPLNCSDSTEGTVTTRTCTGGPDTFAPQNVRQICSTPTCP</sequence>
<gene>
    <name evidence="7" type="ORF">K469DRAFT_714505</name>
</gene>
<comment type="subcellular location">
    <subcellularLocation>
        <location evidence="1">Secreted</location>
    </subcellularLocation>
</comment>
<evidence type="ECO:0000256" key="5">
    <source>
        <dbReference type="SAM" id="SignalP"/>
    </source>
</evidence>
<feature type="chain" id="PRO_5025495946" description="AA1-like domain-containing protein" evidence="5">
    <location>
        <begin position="18"/>
        <end position="179"/>
    </location>
</feature>
<dbReference type="EMBL" id="ML994657">
    <property type="protein sequence ID" value="KAF2180523.1"/>
    <property type="molecule type" value="Genomic_DNA"/>
</dbReference>